<protein>
    <submittedName>
        <fullName evidence="2">Uncharacterized protein</fullName>
    </submittedName>
</protein>
<organism evidence="2 3">
    <name type="scientific">Piloderma croceum (strain F 1598)</name>
    <dbReference type="NCBI Taxonomy" id="765440"/>
    <lineage>
        <taxon>Eukaryota</taxon>
        <taxon>Fungi</taxon>
        <taxon>Dikarya</taxon>
        <taxon>Basidiomycota</taxon>
        <taxon>Agaricomycotina</taxon>
        <taxon>Agaricomycetes</taxon>
        <taxon>Agaricomycetidae</taxon>
        <taxon>Atheliales</taxon>
        <taxon>Atheliaceae</taxon>
        <taxon>Piloderma</taxon>
    </lineage>
</organism>
<feature type="compositionally biased region" description="Low complexity" evidence="1">
    <location>
        <begin position="73"/>
        <end position="86"/>
    </location>
</feature>
<dbReference type="Proteomes" id="UP000054166">
    <property type="component" value="Unassembled WGS sequence"/>
</dbReference>
<dbReference type="OrthoDB" id="10667191at2759"/>
<name>A0A0C3CJ74_PILCF</name>
<evidence type="ECO:0000313" key="2">
    <source>
        <dbReference type="EMBL" id="KIM89762.1"/>
    </source>
</evidence>
<feature type="region of interest" description="Disordered" evidence="1">
    <location>
        <begin position="1"/>
        <end position="136"/>
    </location>
</feature>
<reference evidence="3" key="2">
    <citation type="submission" date="2015-01" db="EMBL/GenBank/DDBJ databases">
        <title>Evolutionary Origins and Diversification of the Mycorrhizal Mutualists.</title>
        <authorList>
            <consortium name="DOE Joint Genome Institute"/>
            <consortium name="Mycorrhizal Genomics Consortium"/>
            <person name="Kohler A."/>
            <person name="Kuo A."/>
            <person name="Nagy L.G."/>
            <person name="Floudas D."/>
            <person name="Copeland A."/>
            <person name="Barry K.W."/>
            <person name="Cichocki N."/>
            <person name="Veneault-Fourrey C."/>
            <person name="LaButti K."/>
            <person name="Lindquist E.A."/>
            <person name="Lipzen A."/>
            <person name="Lundell T."/>
            <person name="Morin E."/>
            <person name="Murat C."/>
            <person name="Riley R."/>
            <person name="Ohm R."/>
            <person name="Sun H."/>
            <person name="Tunlid A."/>
            <person name="Henrissat B."/>
            <person name="Grigoriev I.V."/>
            <person name="Hibbett D.S."/>
            <person name="Martin F."/>
        </authorList>
    </citation>
    <scope>NUCLEOTIDE SEQUENCE [LARGE SCALE GENOMIC DNA]</scope>
    <source>
        <strain evidence="3">F 1598</strain>
    </source>
</reference>
<proteinExistence type="predicted"/>
<dbReference type="InParanoid" id="A0A0C3CJ74"/>
<evidence type="ECO:0000256" key="1">
    <source>
        <dbReference type="SAM" id="MobiDB-lite"/>
    </source>
</evidence>
<gene>
    <name evidence="2" type="ORF">PILCRDRAFT_2061</name>
</gene>
<feature type="compositionally biased region" description="Basic and acidic residues" evidence="1">
    <location>
        <begin position="1"/>
        <end position="30"/>
    </location>
</feature>
<accession>A0A0C3CJ74</accession>
<keyword evidence="3" id="KW-1185">Reference proteome</keyword>
<dbReference type="AlphaFoldDB" id="A0A0C3CJ74"/>
<dbReference type="HOGENOM" id="CLU_090733_0_0_1"/>
<reference evidence="2 3" key="1">
    <citation type="submission" date="2014-04" db="EMBL/GenBank/DDBJ databases">
        <authorList>
            <consortium name="DOE Joint Genome Institute"/>
            <person name="Kuo A."/>
            <person name="Tarkka M."/>
            <person name="Buscot F."/>
            <person name="Kohler A."/>
            <person name="Nagy L.G."/>
            <person name="Floudas D."/>
            <person name="Copeland A."/>
            <person name="Barry K.W."/>
            <person name="Cichocki N."/>
            <person name="Veneault-Fourrey C."/>
            <person name="LaButti K."/>
            <person name="Lindquist E.A."/>
            <person name="Lipzen A."/>
            <person name="Lundell T."/>
            <person name="Morin E."/>
            <person name="Murat C."/>
            <person name="Sun H."/>
            <person name="Tunlid A."/>
            <person name="Henrissat B."/>
            <person name="Grigoriev I.V."/>
            <person name="Hibbett D.S."/>
            <person name="Martin F."/>
            <person name="Nordberg H.P."/>
            <person name="Cantor M.N."/>
            <person name="Hua S.X."/>
        </authorList>
    </citation>
    <scope>NUCLEOTIDE SEQUENCE [LARGE SCALE GENOMIC DNA]</scope>
    <source>
        <strain evidence="2 3">F 1598</strain>
    </source>
</reference>
<evidence type="ECO:0000313" key="3">
    <source>
        <dbReference type="Proteomes" id="UP000054166"/>
    </source>
</evidence>
<sequence>MGSKTEQERQAQENWRNKEGVREDQREKDRIRKAKKRAEQRAEREADSDPLGTHSEPTQRKPTTNQKRRKRSSSLPPTLLDLTPSLDPERPDDPLGTHSEPTQRKPATNQKRRKRSSSLPPTLLDPTPSLDPERPDGSIAVRIRNVRFRYLNWTYNWGPENLWESKFDELLREARKISQVDVDELFEAFDKHARKGRDILTELRYAGAGACVGEHGVFIDLFVQGFDMAVDITSEVKFFEVKLDEFSPAVPFVVESHIRFISE</sequence>
<feature type="compositionally biased region" description="Low complexity" evidence="1">
    <location>
        <begin position="117"/>
        <end position="130"/>
    </location>
</feature>
<feature type="compositionally biased region" description="Basic and acidic residues" evidence="1">
    <location>
        <begin position="37"/>
        <end position="47"/>
    </location>
</feature>
<dbReference type="EMBL" id="KN832974">
    <property type="protein sequence ID" value="KIM89762.1"/>
    <property type="molecule type" value="Genomic_DNA"/>
</dbReference>